<gene>
    <name evidence="3" type="ORF">KE631_01470</name>
</gene>
<keyword evidence="4" id="KW-1185">Reference proteome</keyword>
<evidence type="ECO:0000313" key="3">
    <source>
        <dbReference type="EMBL" id="MBS2994021.1"/>
    </source>
</evidence>
<dbReference type="Proteomes" id="UP000678347">
    <property type="component" value="Unassembled WGS sequence"/>
</dbReference>
<comment type="caution">
    <text evidence="3">The sequence shown here is derived from an EMBL/GenBank/DDBJ whole genome shotgun (WGS) entry which is preliminary data.</text>
</comment>
<evidence type="ECO:0000256" key="1">
    <source>
        <dbReference type="ARBA" id="ARBA00022801"/>
    </source>
</evidence>
<evidence type="ECO:0000259" key="2">
    <source>
        <dbReference type="Pfam" id="PF01966"/>
    </source>
</evidence>
<evidence type="ECO:0000313" key="4">
    <source>
        <dbReference type="Proteomes" id="UP000678347"/>
    </source>
</evidence>
<name>A0ABS5LKU7_9MOLU</name>
<keyword evidence="1" id="KW-0378">Hydrolase</keyword>
<organism evidence="3 4">
    <name type="scientific">'Santalum album' aster yellows phytoplasma</name>
    <dbReference type="NCBI Taxonomy" id="2831467"/>
    <lineage>
        <taxon>Bacteria</taxon>
        <taxon>Bacillati</taxon>
        <taxon>Mycoplasmatota</taxon>
        <taxon>Mollicutes</taxon>
        <taxon>Acholeplasmatales</taxon>
        <taxon>Acholeplasmataceae</taxon>
        <taxon>Candidatus Phytoplasma</taxon>
        <taxon>16SrI (Aster yellows group)</taxon>
    </lineage>
</organism>
<proteinExistence type="predicted"/>
<sequence>MFINVIMQTYYFHLQTLPSTYFYQSQSRPIGNKRMKKTQTNILPKYQKGQINFFTGKVTSINQGLHFYNITLQLQDKSDINIKLEPQTKPPIQGKIYHFKTICLLKNEELILMNQTYNLAYNVLDMQTLYEIYLAFYECAPISFVIVKDELENYLHKIKNKVLKQITYNLYCKNKNKFLISKAALKIHHNYYGGLGYHTLTMLKMAESLLKIYPFLNSDLLFAGTILHDMEKIKELDLEQKNYTPKGLLLGHLVMSACEIEKEAQLLGFQDKEEVLLLKHMLISHHGLLEHGAAKRPQIGEALLLWYLDNIDCKLTSLQEFLQKTTTQTFTKPIPVLERKGFYKSLDLDQNNDDE</sequence>
<reference evidence="3" key="1">
    <citation type="submission" date="2021-04" db="EMBL/GenBank/DDBJ databases">
        <title>Sandalwood Spike Disease Phytoplasma.</title>
        <authorList>
            <person name="Tiwarekar B."/>
            <person name="Kirdat K."/>
            <person name="Sundarraj R."/>
            <person name="Yadav A."/>
        </authorList>
    </citation>
    <scope>NUCLEOTIDE SEQUENCE [LARGE SCALE GENOMIC DNA]</scope>
    <source>
        <strain evidence="3">SW86</strain>
    </source>
</reference>
<dbReference type="Pfam" id="PF01966">
    <property type="entry name" value="HD"/>
    <property type="match status" value="1"/>
</dbReference>
<feature type="domain" description="HD" evidence="2">
    <location>
        <begin position="197"/>
        <end position="311"/>
    </location>
</feature>
<dbReference type="EMBL" id="JAGVSK010000005">
    <property type="protein sequence ID" value="MBS2994021.1"/>
    <property type="molecule type" value="Genomic_DNA"/>
</dbReference>
<dbReference type="SUPFAM" id="SSF109604">
    <property type="entry name" value="HD-domain/PDEase-like"/>
    <property type="match status" value="1"/>
</dbReference>
<dbReference type="InterPro" id="IPR050798">
    <property type="entry name" value="YhaM_exoribonuc/phosphodiest"/>
</dbReference>
<dbReference type="PANTHER" id="PTHR37294:SF1">
    <property type="entry name" value="3'-5' EXORIBONUCLEASE YHAM"/>
    <property type="match status" value="1"/>
</dbReference>
<dbReference type="InterPro" id="IPR006674">
    <property type="entry name" value="HD_domain"/>
</dbReference>
<dbReference type="PANTHER" id="PTHR37294">
    <property type="entry name" value="3'-5' EXORIBONUCLEASE YHAM"/>
    <property type="match status" value="1"/>
</dbReference>
<protein>
    <submittedName>
        <fullName evidence="3">HD domain-containing protein</fullName>
    </submittedName>
</protein>
<accession>A0ABS5LKU7</accession>